<dbReference type="SUPFAM" id="SSF48264">
    <property type="entry name" value="Cytochrome P450"/>
    <property type="match status" value="1"/>
</dbReference>
<dbReference type="InterPro" id="IPR002403">
    <property type="entry name" value="Cyt_P450_E_grp-IV"/>
</dbReference>
<evidence type="ECO:0000256" key="4">
    <source>
        <dbReference type="ARBA" id="ARBA00022723"/>
    </source>
</evidence>
<comment type="cofactor">
    <cofactor evidence="1 8">
        <name>heme</name>
        <dbReference type="ChEBI" id="CHEBI:30413"/>
    </cofactor>
</comment>
<keyword evidence="5 9" id="KW-0560">Oxidoreductase</keyword>
<proteinExistence type="inferred from homology"/>
<dbReference type="PROSITE" id="PS00086">
    <property type="entry name" value="CYTOCHROME_P450"/>
    <property type="match status" value="1"/>
</dbReference>
<comment type="caution">
    <text evidence="11">The sequence shown here is derived from an EMBL/GenBank/DDBJ whole genome shotgun (WGS) entry which is preliminary data.</text>
</comment>
<keyword evidence="10" id="KW-1133">Transmembrane helix</keyword>
<evidence type="ECO:0000256" key="8">
    <source>
        <dbReference type="PIRSR" id="PIRSR602403-1"/>
    </source>
</evidence>
<dbReference type="PRINTS" id="PR00465">
    <property type="entry name" value="EP450IV"/>
</dbReference>
<name>A0A5N5D2U8_9PEZI</name>
<keyword evidence="3 8" id="KW-0349">Heme</keyword>
<dbReference type="PANTHER" id="PTHR46206">
    <property type="entry name" value="CYTOCHROME P450"/>
    <property type="match status" value="1"/>
</dbReference>
<dbReference type="GO" id="GO:0004497">
    <property type="term" value="F:monooxygenase activity"/>
    <property type="evidence" value="ECO:0007669"/>
    <property type="project" value="UniProtKB-KW"/>
</dbReference>
<dbReference type="GO" id="GO:0020037">
    <property type="term" value="F:heme binding"/>
    <property type="evidence" value="ECO:0007669"/>
    <property type="project" value="InterPro"/>
</dbReference>
<reference evidence="11 12" key="1">
    <citation type="journal article" date="2019" name="Sci. Rep.">
        <title>A multi-omics analysis of the grapevine pathogen Lasiodiplodia theobromae reveals that temperature affects the expression of virulence- and pathogenicity-related genes.</title>
        <authorList>
            <person name="Felix C."/>
            <person name="Meneses R."/>
            <person name="Goncalves M.F.M."/>
            <person name="Tilleman L."/>
            <person name="Duarte A.S."/>
            <person name="Jorrin-Novo J.V."/>
            <person name="Van de Peer Y."/>
            <person name="Deforce D."/>
            <person name="Van Nieuwerburgh F."/>
            <person name="Esteves A.C."/>
            <person name="Alves A."/>
        </authorList>
    </citation>
    <scope>NUCLEOTIDE SEQUENCE [LARGE SCALE GENOMIC DNA]</scope>
    <source>
        <strain evidence="11 12">LA-SOL3</strain>
    </source>
</reference>
<dbReference type="CDD" id="cd11041">
    <property type="entry name" value="CYP503A1-like"/>
    <property type="match status" value="1"/>
</dbReference>
<dbReference type="EMBL" id="VCHE01000087">
    <property type="protein sequence ID" value="KAB2572010.1"/>
    <property type="molecule type" value="Genomic_DNA"/>
</dbReference>
<accession>A0A5N5D2U8</accession>
<evidence type="ECO:0000256" key="5">
    <source>
        <dbReference type="ARBA" id="ARBA00023002"/>
    </source>
</evidence>
<evidence type="ECO:0000313" key="12">
    <source>
        <dbReference type="Proteomes" id="UP000325902"/>
    </source>
</evidence>
<feature type="transmembrane region" description="Helical" evidence="10">
    <location>
        <begin position="16"/>
        <end position="35"/>
    </location>
</feature>
<dbReference type="GO" id="GO:0016705">
    <property type="term" value="F:oxidoreductase activity, acting on paired donors, with incorporation or reduction of molecular oxygen"/>
    <property type="evidence" value="ECO:0007669"/>
    <property type="project" value="InterPro"/>
</dbReference>
<protein>
    <submittedName>
        <fullName evidence="11">Cytochrome P450 monooxygenase pyr3</fullName>
    </submittedName>
</protein>
<evidence type="ECO:0000256" key="1">
    <source>
        <dbReference type="ARBA" id="ARBA00001971"/>
    </source>
</evidence>
<organism evidence="11 12">
    <name type="scientific">Lasiodiplodia theobromae</name>
    <dbReference type="NCBI Taxonomy" id="45133"/>
    <lineage>
        <taxon>Eukaryota</taxon>
        <taxon>Fungi</taxon>
        <taxon>Dikarya</taxon>
        <taxon>Ascomycota</taxon>
        <taxon>Pezizomycotina</taxon>
        <taxon>Dothideomycetes</taxon>
        <taxon>Dothideomycetes incertae sedis</taxon>
        <taxon>Botryosphaeriales</taxon>
        <taxon>Botryosphaeriaceae</taxon>
        <taxon>Lasiodiplodia</taxon>
    </lineage>
</organism>
<evidence type="ECO:0000256" key="2">
    <source>
        <dbReference type="ARBA" id="ARBA00010617"/>
    </source>
</evidence>
<evidence type="ECO:0000256" key="7">
    <source>
        <dbReference type="ARBA" id="ARBA00023033"/>
    </source>
</evidence>
<keyword evidence="6 8" id="KW-0408">Iron</keyword>
<dbReference type="AlphaFoldDB" id="A0A5N5D2U8"/>
<keyword evidence="4 8" id="KW-0479">Metal-binding</keyword>
<dbReference type="InterPro" id="IPR017972">
    <property type="entry name" value="Cyt_P450_CS"/>
</dbReference>
<keyword evidence="10" id="KW-0472">Membrane</keyword>
<dbReference type="Proteomes" id="UP000325902">
    <property type="component" value="Unassembled WGS sequence"/>
</dbReference>
<evidence type="ECO:0000256" key="9">
    <source>
        <dbReference type="RuleBase" id="RU000461"/>
    </source>
</evidence>
<dbReference type="GO" id="GO:0005506">
    <property type="term" value="F:iron ion binding"/>
    <property type="evidence" value="ECO:0007669"/>
    <property type="project" value="InterPro"/>
</dbReference>
<dbReference type="InterPro" id="IPR036396">
    <property type="entry name" value="Cyt_P450_sf"/>
</dbReference>
<dbReference type="Gene3D" id="1.10.630.10">
    <property type="entry name" value="Cytochrome P450"/>
    <property type="match status" value="1"/>
</dbReference>
<dbReference type="InterPro" id="IPR001128">
    <property type="entry name" value="Cyt_P450"/>
</dbReference>
<keyword evidence="7 9" id="KW-0503">Monooxygenase</keyword>
<dbReference type="Pfam" id="PF00067">
    <property type="entry name" value="p450"/>
    <property type="match status" value="1"/>
</dbReference>
<keyword evidence="10" id="KW-0812">Transmembrane</keyword>
<feature type="binding site" description="axial binding residue" evidence="8">
    <location>
        <position position="453"/>
    </location>
    <ligand>
        <name>heme</name>
        <dbReference type="ChEBI" id="CHEBI:30413"/>
    </ligand>
    <ligandPart>
        <name>Fe</name>
        <dbReference type="ChEBI" id="CHEBI:18248"/>
    </ligandPart>
</feature>
<evidence type="ECO:0000256" key="6">
    <source>
        <dbReference type="ARBA" id="ARBA00023004"/>
    </source>
</evidence>
<sequence length="510" mass="57995">MVPDAPAVIERAFSQSYSFIIAIIAIILPTIVYLIRADAPYPGIPLFGMESGEWTYNEAKKRYFKDATKIMKQGMEKVKQGGLSVVTDADIRIKFQGRPFQVVDKDGPIIVLHPRFADEIRNVSHLSSNSFTERDLFTSYPGFDAFRVVTGDSVIFQTVVRKNLTQALDWSSIKLSQITPRIAAQLSAKAFLGDPLCHNEDWLGISINYTVDIFKAARRLRSYPSLLRPFIYRFLPEVHTIQDHVKDARRIIEPEVIARRSARQNAKTDGKRTKATDAVGWMDEVASEKNQPFDIVAAQLLLSVVAIHTTSFTLMALLYDLTANQQYIDELREEIIGVLKEDGGWKKTGLYKMKLLDSCMKESQRLNVLSAAFMSRRAMESITLSDGTRIPKGAYLQVPTFDMPDGDRWGPNKHKFDGRRFLDLRNQPGQENRWQFVTTSAEHLGFGHGQHACPGRFFASNEIKIAIAHLLLKYDFKLTRPPPKSPIESEWMPDPNYTMLYKSRQPEIEL</sequence>
<gene>
    <name evidence="11" type="primary">pyr3_2</name>
    <name evidence="11" type="ORF">DBV05_g9310</name>
</gene>
<evidence type="ECO:0000256" key="10">
    <source>
        <dbReference type="SAM" id="Phobius"/>
    </source>
</evidence>
<dbReference type="OrthoDB" id="1844152at2759"/>
<keyword evidence="12" id="KW-1185">Reference proteome</keyword>
<evidence type="ECO:0000256" key="3">
    <source>
        <dbReference type="ARBA" id="ARBA00022617"/>
    </source>
</evidence>
<comment type="similarity">
    <text evidence="2 9">Belongs to the cytochrome P450 family.</text>
</comment>
<dbReference type="PANTHER" id="PTHR46206:SF2">
    <property type="entry name" value="CYTOCHROME P450 MONOOXYGENASE AUSG-RELATED"/>
    <property type="match status" value="1"/>
</dbReference>
<evidence type="ECO:0000313" key="11">
    <source>
        <dbReference type="EMBL" id="KAB2572010.1"/>
    </source>
</evidence>